<dbReference type="Pfam" id="PF13976">
    <property type="entry name" value="gag_pre-integrs"/>
    <property type="match status" value="1"/>
</dbReference>
<evidence type="ECO:0000256" key="6">
    <source>
        <dbReference type="ARBA" id="ARBA00048173"/>
    </source>
</evidence>
<dbReference type="GO" id="GO:0008270">
    <property type="term" value="F:zinc ion binding"/>
    <property type="evidence" value="ECO:0007669"/>
    <property type="project" value="UniProtKB-KW"/>
</dbReference>
<dbReference type="InterPro" id="IPR036397">
    <property type="entry name" value="RNaseH_sf"/>
</dbReference>
<dbReference type="GO" id="GO:0015074">
    <property type="term" value="P:DNA integration"/>
    <property type="evidence" value="ECO:0007669"/>
    <property type="project" value="InterPro"/>
</dbReference>
<dbReference type="Pfam" id="PF25597">
    <property type="entry name" value="SH3_retrovirus"/>
    <property type="match status" value="1"/>
</dbReference>
<dbReference type="Gene3D" id="3.30.420.10">
    <property type="entry name" value="Ribonuclease H-like superfamily/Ribonuclease H"/>
    <property type="match status" value="1"/>
</dbReference>
<feature type="domain" description="CCHC-type" evidence="10">
    <location>
        <begin position="311"/>
        <end position="326"/>
    </location>
</feature>
<evidence type="ECO:0000313" key="12">
    <source>
        <dbReference type="EMBL" id="KAE8262673.1"/>
    </source>
</evidence>
<reference evidence="12" key="1">
    <citation type="submission" date="2016-04" db="EMBL/GenBank/DDBJ databases">
        <authorList>
            <person name="Nguyen H.D."/>
            <person name="Samba Siva P."/>
            <person name="Cullis J."/>
            <person name="Levesque C.A."/>
            <person name="Hambleton S."/>
        </authorList>
    </citation>
    <scope>NUCLEOTIDE SEQUENCE</scope>
    <source>
        <strain evidence="12">DAOMC 236422</strain>
    </source>
</reference>
<dbReference type="PANTHER" id="PTHR42648:SF24">
    <property type="entry name" value="INTEGRASE CATALYTIC DOMAIN-CONTAINING PROTEIN"/>
    <property type="match status" value="1"/>
</dbReference>
<evidence type="ECO:0000256" key="3">
    <source>
        <dbReference type="ARBA" id="ARBA00022723"/>
    </source>
</evidence>
<evidence type="ECO:0000259" key="11">
    <source>
        <dbReference type="PROSITE" id="PS50994"/>
    </source>
</evidence>
<sequence length="1450" mass="160100">MSFAYVNHADDGNSSTSVAAVPICSSVETFFKWREALEPVLVGVRALEIVRGQEQRPTLPPNATCSDHRLVESWKDRDAKTMSLIRRTVGGAYSGMIRNISSAAGMWELLSDLNNLTTPDHRATINRKLLNLTLTDEGDMTTHLNSFMALVAEADAAGLPWGQDDREKCNRFIDTLPHSLKCVRLEWRTLDKHEQTFFAFVRLYNEEDAERKSSAQHSVDAMAMAAIRPTLKIKGAAKMARSGKPGSSRGKGKGKSYPSPSPSTSRATAGGSLSSPSPGGKRLLCYGCGERDHLRPDCPVASQHGPGEIICWNCHQPGHSQTECRKPRRTSSGKSEGHSAAAYAAYPDADAMLGAFFEPSTDILAASSSSTLVPFMVDSGASQHIVDRADVLINARTTDKPLSFKTVGSKQVSDKVGDVTGLLVSRRRITFQGVVLLPGAGVNLLSEELLRERGWIKVVESDDSAFLQHRDHPSWRMPLTKRGRARWLMLQVEPSVTSAPATSHLAPAQDVKSSPALDIHVRLGHLVFSTIKKLVKSGHLPSVPGLMEDKPWCDSCEATKATRRPFNDSPLPATAPGEIIVTDVAGPLVACFGGFKYYATFIDEYSKWTKVDLLRSKAEVFHRLVDFVKVAERAFGNKVQVIRTDGGGEYVNKHMSSWTASQGILHHITTPHTPELNGVAERKNRTLKEMTAAMLHSSNMAVQWWGHAILFAAVLLMKLTMLNDGRTVWELVHKRKPSLGKAQAFGSPCWVHVPAADRAKSDLTTPKAWRGIMVSWPTDRSGWGVYNETTNKIVFSRNVSFGPKLSHKVAEVDVPSDAAEFEVEATSADLLESDPEFSDISDADSDLDDATVELPNVPRGRKRREPEEGIQVPINVPVIHAQGVRRSTRPGRGQKSARFHESYTTLFQESEGFLCKISVVDNDPASYGEAMSSPERREWAKAFESELRSLINNKTLEEVVLPPGAKVVSTKWVCKTKRDADGNFLKHKARLVGRGFTQRYGIDYDETYAPVGRMTSMRIFFVEAVVHGLLIWQMDAETAFLNPDMDRVLYISFPEGWEQQDSKATGLLVRKGLYGFKQSARLWWLDVVAKLSALDFTHSDADWGIFVRIEPDGSRTIVFVYVDDFLIAGKTQKVIDSVRNGLKASYKMTDIGAVSSVLGVKIEKLDHGYALSQGHYIDTVLERFGMTDCRPESTPIVVGTKLVPEGVFLKGDKIGYYQALIGSLMWLYLCTRLDFAFGVSALSRFCSAPTEEHLKYALRMLRYAKATRDFALVLAPVKVDGEPEFIGYSDADWAGNVEDRKSQSGYVFKLYGATVSWGSLRQQCVSLSSVESEYVALTEAAKDAIWLRTAVLAYDQVSPDAVSIMLNGDNQGSLALAQNPGWHRRTKHIGLRYHLIRWQVEEGALELKYIGTSDQLADIFTKATPAHVLAKHRTSLGLVDLSASIKPHAG</sequence>
<dbReference type="CDD" id="cd09272">
    <property type="entry name" value="RNase_HI_RT_Ty1"/>
    <property type="match status" value="1"/>
</dbReference>
<dbReference type="InterPro" id="IPR025724">
    <property type="entry name" value="GAG-pre-integrase_dom"/>
</dbReference>
<dbReference type="Pfam" id="PF00665">
    <property type="entry name" value="rve"/>
    <property type="match status" value="1"/>
</dbReference>
<keyword evidence="4" id="KW-0378">Hydrolase</keyword>
<keyword evidence="8" id="KW-0863">Zinc-finger</keyword>
<dbReference type="SUPFAM" id="SSF57756">
    <property type="entry name" value="Retrovirus zinc finger-like domains"/>
    <property type="match status" value="1"/>
</dbReference>
<dbReference type="SUPFAM" id="SSF56672">
    <property type="entry name" value="DNA/RNA polymerases"/>
    <property type="match status" value="1"/>
</dbReference>
<dbReference type="InterPro" id="IPR036875">
    <property type="entry name" value="Znf_CCHC_sf"/>
</dbReference>
<evidence type="ECO:0000256" key="1">
    <source>
        <dbReference type="ARBA" id="ARBA00022578"/>
    </source>
</evidence>
<dbReference type="Pfam" id="PF07727">
    <property type="entry name" value="RVT_2"/>
    <property type="match status" value="1"/>
</dbReference>
<dbReference type="GO" id="GO:0032196">
    <property type="term" value="P:transposition"/>
    <property type="evidence" value="ECO:0007669"/>
    <property type="project" value="UniProtKB-KW"/>
</dbReference>
<proteinExistence type="predicted"/>
<keyword evidence="13" id="KW-1185">Reference proteome</keyword>
<dbReference type="Pfam" id="PF14223">
    <property type="entry name" value="Retrotran_gag_2"/>
    <property type="match status" value="1"/>
</dbReference>
<dbReference type="GO" id="GO:0016787">
    <property type="term" value="F:hydrolase activity"/>
    <property type="evidence" value="ECO:0007669"/>
    <property type="project" value="UniProtKB-KW"/>
</dbReference>
<dbReference type="InterPro" id="IPR013103">
    <property type="entry name" value="RVT_2"/>
</dbReference>
<dbReference type="Proteomes" id="UP000078113">
    <property type="component" value="Unassembled WGS sequence"/>
</dbReference>
<feature type="domain" description="Integrase catalytic" evidence="11">
    <location>
        <begin position="572"/>
        <end position="745"/>
    </location>
</feature>
<keyword evidence="5" id="KW-0694">RNA-binding</keyword>
<evidence type="ECO:0000256" key="5">
    <source>
        <dbReference type="ARBA" id="ARBA00022884"/>
    </source>
</evidence>
<keyword evidence="8" id="KW-0862">Zinc</keyword>
<keyword evidence="1" id="KW-0815">Transposition</keyword>
<evidence type="ECO:0000313" key="13">
    <source>
        <dbReference type="Proteomes" id="UP000078113"/>
    </source>
</evidence>
<dbReference type="PANTHER" id="PTHR42648">
    <property type="entry name" value="TRANSPOSASE, PUTATIVE-RELATED"/>
    <property type="match status" value="1"/>
</dbReference>
<reference evidence="12" key="2">
    <citation type="journal article" date="2019" name="IMA Fungus">
        <title>Genome sequencing and comparison of five Tilletia species to identify candidate genes for the detection of regulated species infecting wheat.</title>
        <authorList>
            <person name="Nguyen H.D.T."/>
            <person name="Sultana T."/>
            <person name="Kesanakurti P."/>
            <person name="Hambleton S."/>
        </authorList>
    </citation>
    <scope>NUCLEOTIDE SEQUENCE</scope>
    <source>
        <strain evidence="12">DAOMC 236422</strain>
    </source>
</reference>
<evidence type="ECO:0000259" key="10">
    <source>
        <dbReference type="PROSITE" id="PS50158"/>
    </source>
</evidence>
<dbReference type="PROSITE" id="PS50994">
    <property type="entry name" value="INTEGRASE"/>
    <property type="match status" value="1"/>
</dbReference>
<evidence type="ECO:0000256" key="7">
    <source>
        <dbReference type="ARBA" id="ARBA00049244"/>
    </source>
</evidence>
<dbReference type="InterPro" id="IPR057670">
    <property type="entry name" value="SH3_retrovirus"/>
</dbReference>
<dbReference type="InterPro" id="IPR012337">
    <property type="entry name" value="RNaseH-like_sf"/>
</dbReference>
<dbReference type="GO" id="GO:0003887">
    <property type="term" value="F:DNA-directed DNA polymerase activity"/>
    <property type="evidence" value="ECO:0007669"/>
    <property type="project" value="UniProtKB-EC"/>
</dbReference>
<dbReference type="InterPro" id="IPR039537">
    <property type="entry name" value="Retrotran_Ty1/copia-like"/>
</dbReference>
<dbReference type="InterPro" id="IPR001584">
    <property type="entry name" value="Integrase_cat-core"/>
</dbReference>
<dbReference type="GO" id="GO:0005634">
    <property type="term" value="C:nucleus"/>
    <property type="evidence" value="ECO:0007669"/>
    <property type="project" value="UniProtKB-ARBA"/>
</dbReference>
<dbReference type="GO" id="GO:0006397">
    <property type="term" value="P:mRNA processing"/>
    <property type="evidence" value="ECO:0007669"/>
    <property type="project" value="UniProtKB-KW"/>
</dbReference>
<dbReference type="EMBL" id="LWDG02000754">
    <property type="protein sequence ID" value="KAE8262673.1"/>
    <property type="molecule type" value="Genomic_DNA"/>
</dbReference>
<name>A0A8X7T1D4_9BASI</name>
<comment type="caution">
    <text evidence="12">The sequence shown here is derived from an EMBL/GenBank/DDBJ whole genome shotgun (WGS) entry which is preliminary data.</text>
</comment>
<comment type="catalytic activity">
    <reaction evidence="7">
        <text>DNA(n) + a 2'-deoxyribonucleoside 5'-triphosphate = DNA(n+1) + diphosphate</text>
        <dbReference type="Rhea" id="RHEA:22508"/>
        <dbReference type="Rhea" id="RHEA-COMP:17339"/>
        <dbReference type="Rhea" id="RHEA-COMP:17340"/>
        <dbReference type="ChEBI" id="CHEBI:33019"/>
        <dbReference type="ChEBI" id="CHEBI:61560"/>
        <dbReference type="ChEBI" id="CHEBI:173112"/>
        <dbReference type="EC" id="2.7.7.7"/>
    </reaction>
</comment>
<dbReference type="GO" id="GO:0003723">
    <property type="term" value="F:RNA binding"/>
    <property type="evidence" value="ECO:0007669"/>
    <property type="project" value="UniProtKB-KW"/>
</dbReference>
<accession>A0A8X7T1D4</accession>
<dbReference type="Gene3D" id="4.10.60.10">
    <property type="entry name" value="Zinc finger, CCHC-type"/>
    <property type="match status" value="1"/>
</dbReference>
<dbReference type="SMART" id="SM00343">
    <property type="entry name" value="ZnF_C2HC"/>
    <property type="match status" value="2"/>
</dbReference>
<dbReference type="SUPFAM" id="SSF53098">
    <property type="entry name" value="Ribonuclease H-like"/>
    <property type="match status" value="1"/>
</dbReference>
<comment type="catalytic activity">
    <reaction evidence="6">
        <text>DNA(n) + a 2'-deoxyribonucleoside 5'-triphosphate = DNA(n+1) + diphosphate</text>
        <dbReference type="Rhea" id="RHEA:22508"/>
        <dbReference type="Rhea" id="RHEA-COMP:17339"/>
        <dbReference type="Rhea" id="RHEA-COMP:17340"/>
        <dbReference type="ChEBI" id="CHEBI:33019"/>
        <dbReference type="ChEBI" id="CHEBI:61560"/>
        <dbReference type="ChEBI" id="CHEBI:173112"/>
        <dbReference type="EC" id="2.7.7.49"/>
    </reaction>
</comment>
<dbReference type="InterPro" id="IPR043502">
    <property type="entry name" value="DNA/RNA_pol_sf"/>
</dbReference>
<keyword evidence="3" id="KW-0479">Metal-binding</keyword>
<evidence type="ECO:0000256" key="4">
    <source>
        <dbReference type="ARBA" id="ARBA00022801"/>
    </source>
</evidence>
<evidence type="ECO:0000256" key="8">
    <source>
        <dbReference type="PROSITE-ProRule" id="PRU00047"/>
    </source>
</evidence>
<feature type="domain" description="CCHC-type" evidence="10">
    <location>
        <begin position="285"/>
        <end position="299"/>
    </location>
</feature>
<feature type="compositionally biased region" description="Low complexity" evidence="9">
    <location>
        <begin position="255"/>
        <end position="278"/>
    </location>
</feature>
<evidence type="ECO:0000256" key="9">
    <source>
        <dbReference type="SAM" id="MobiDB-lite"/>
    </source>
</evidence>
<dbReference type="GO" id="GO:0003964">
    <property type="term" value="F:RNA-directed DNA polymerase activity"/>
    <property type="evidence" value="ECO:0007669"/>
    <property type="project" value="UniProtKB-EC"/>
</dbReference>
<dbReference type="PROSITE" id="PS50158">
    <property type="entry name" value="ZF_CCHC"/>
    <property type="match status" value="2"/>
</dbReference>
<dbReference type="InterPro" id="IPR001878">
    <property type="entry name" value="Znf_CCHC"/>
</dbReference>
<gene>
    <name evidence="12" type="ORF">A4X09_0g7409</name>
</gene>
<feature type="region of interest" description="Disordered" evidence="9">
    <location>
        <begin position="234"/>
        <end position="278"/>
    </location>
</feature>
<evidence type="ECO:0000256" key="2">
    <source>
        <dbReference type="ARBA" id="ARBA00022664"/>
    </source>
</evidence>
<organism evidence="12 13">
    <name type="scientific">Tilletia walkeri</name>
    <dbReference type="NCBI Taxonomy" id="117179"/>
    <lineage>
        <taxon>Eukaryota</taxon>
        <taxon>Fungi</taxon>
        <taxon>Dikarya</taxon>
        <taxon>Basidiomycota</taxon>
        <taxon>Ustilaginomycotina</taxon>
        <taxon>Exobasidiomycetes</taxon>
        <taxon>Tilletiales</taxon>
        <taxon>Tilletiaceae</taxon>
        <taxon>Tilletia</taxon>
    </lineage>
</organism>
<protein>
    <submittedName>
        <fullName evidence="12">Uncharacterized protein</fullName>
    </submittedName>
</protein>
<keyword evidence="2" id="KW-0507">mRNA processing</keyword>